<dbReference type="Proteomes" id="UP001179280">
    <property type="component" value="Unassembled WGS sequence"/>
</dbReference>
<accession>A0ABS2SWM8</accession>
<organism evidence="1 2">
    <name type="scientific">Shouchella xiaoxiensis</name>
    <dbReference type="NCBI Taxonomy" id="766895"/>
    <lineage>
        <taxon>Bacteria</taxon>
        <taxon>Bacillati</taxon>
        <taxon>Bacillota</taxon>
        <taxon>Bacilli</taxon>
        <taxon>Bacillales</taxon>
        <taxon>Bacillaceae</taxon>
        <taxon>Shouchella</taxon>
    </lineage>
</organism>
<name>A0ABS2SWM8_9BACI</name>
<dbReference type="EMBL" id="JAFBCV010000010">
    <property type="protein sequence ID" value="MBM7839942.1"/>
    <property type="molecule type" value="Genomic_DNA"/>
</dbReference>
<comment type="caution">
    <text evidence="1">The sequence shown here is derived from an EMBL/GenBank/DDBJ whole genome shotgun (WGS) entry which is preliminary data.</text>
</comment>
<proteinExistence type="predicted"/>
<protein>
    <recommendedName>
        <fullName evidence="3">DUF2922 family protein</fullName>
    </recommendedName>
</protein>
<evidence type="ECO:0000313" key="2">
    <source>
        <dbReference type="Proteomes" id="UP001179280"/>
    </source>
</evidence>
<evidence type="ECO:0000313" key="1">
    <source>
        <dbReference type="EMBL" id="MBM7839942.1"/>
    </source>
</evidence>
<reference evidence="1" key="1">
    <citation type="submission" date="2021-01" db="EMBL/GenBank/DDBJ databases">
        <title>Genomic Encyclopedia of Type Strains, Phase IV (KMG-IV): sequencing the most valuable type-strain genomes for metagenomic binning, comparative biology and taxonomic classification.</title>
        <authorList>
            <person name="Goeker M."/>
        </authorList>
    </citation>
    <scope>NUCLEOTIDE SEQUENCE</scope>
    <source>
        <strain evidence="1">DSM 21943</strain>
    </source>
</reference>
<evidence type="ECO:0008006" key="3">
    <source>
        <dbReference type="Google" id="ProtNLM"/>
    </source>
</evidence>
<gene>
    <name evidence="1" type="ORF">JOC54_003222</name>
</gene>
<keyword evidence="2" id="KW-1185">Reference proteome</keyword>
<dbReference type="RefSeq" id="WP_204467286.1">
    <property type="nucleotide sequence ID" value="NZ_JAFBCV010000010.1"/>
</dbReference>
<sequence>MAYVMKVYVIGKEQPVFEAERTGEDLNKVTKAIDSALTDNKVVSFGVIGENEVLIRSDNVTHVEVVSLG</sequence>